<dbReference type="InterPro" id="IPR000089">
    <property type="entry name" value="Biotin_lipoyl"/>
</dbReference>
<evidence type="ECO:0000313" key="3">
    <source>
        <dbReference type="EMBL" id="WPX97770.1"/>
    </source>
</evidence>
<dbReference type="Proteomes" id="UP001325140">
    <property type="component" value="Chromosome"/>
</dbReference>
<reference evidence="3" key="1">
    <citation type="submission" date="2022-10" db="EMBL/GenBank/DDBJ databases">
        <title>Host association and intracellularity evolved multiple times independently in the Rickettsiales.</title>
        <authorList>
            <person name="Castelli M."/>
            <person name="Nardi T."/>
            <person name="Gammuto L."/>
            <person name="Bellinzona G."/>
            <person name="Sabaneyeva E."/>
            <person name="Potekhin A."/>
            <person name="Serra V."/>
            <person name="Petroni G."/>
            <person name="Sassera D."/>
        </authorList>
    </citation>
    <scope>NUCLEOTIDE SEQUENCE [LARGE SCALE GENOMIC DNA]</scope>
    <source>
        <strain evidence="3">US_Bl 11III1</strain>
    </source>
</reference>
<dbReference type="EMBL" id="CP110343">
    <property type="protein sequence ID" value="WPX97770.1"/>
    <property type="molecule type" value="Genomic_DNA"/>
</dbReference>
<dbReference type="RefSeq" id="WP_323722421.1">
    <property type="nucleotide sequence ID" value="NZ_CP110343.1"/>
</dbReference>
<feature type="domain" description="Lipoyl-binding" evidence="2">
    <location>
        <begin position="47"/>
        <end position="103"/>
    </location>
</feature>
<dbReference type="CDD" id="cd06850">
    <property type="entry name" value="biotinyl_domain"/>
    <property type="match status" value="1"/>
</dbReference>
<keyword evidence="4" id="KW-1185">Reference proteome</keyword>
<feature type="chain" id="PRO_5045230549" evidence="1">
    <location>
        <begin position="26"/>
        <end position="104"/>
    </location>
</feature>
<dbReference type="Gene3D" id="2.40.50.100">
    <property type="match status" value="1"/>
</dbReference>
<gene>
    <name evidence="3" type="ORF">Fokcrypt_00288</name>
</gene>
<sequence length="104" mass="10981">MYFIKKGITVCSCALALLSPLYSVAMQYDSSPIIDDEDSRNIVANASGIVTNVLIQEGDDIVEGQSIIALESIKVSSTVDGHVAAVNVSVGDYVFAGDVLVELE</sequence>
<accession>A0ABZ0US91</accession>
<protein>
    <submittedName>
        <fullName evidence="3">Biotinyl lipoyl domain protein</fullName>
    </submittedName>
</protein>
<evidence type="ECO:0000313" key="4">
    <source>
        <dbReference type="Proteomes" id="UP001325140"/>
    </source>
</evidence>
<evidence type="ECO:0000256" key="1">
    <source>
        <dbReference type="SAM" id="SignalP"/>
    </source>
</evidence>
<proteinExistence type="predicted"/>
<feature type="signal peptide" evidence="1">
    <location>
        <begin position="1"/>
        <end position="25"/>
    </location>
</feature>
<evidence type="ECO:0000259" key="2">
    <source>
        <dbReference type="Pfam" id="PF00364"/>
    </source>
</evidence>
<dbReference type="InterPro" id="IPR011053">
    <property type="entry name" value="Single_hybrid_motif"/>
</dbReference>
<organism evidence="3 4">
    <name type="scientific">Candidatus Fokinia crypta</name>
    <dbReference type="NCBI Taxonomy" id="1920990"/>
    <lineage>
        <taxon>Bacteria</taxon>
        <taxon>Pseudomonadati</taxon>
        <taxon>Pseudomonadota</taxon>
        <taxon>Alphaproteobacteria</taxon>
        <taxon>Rickettsiales</taxon>
        <taxon>Candidatus Midichloriaceae</taxon>
        <taxon>Candidatus Fokinia</taxon>
    </lineage>
</organism>
<name>A0ABZ0US91_9RICK</name>
<dbReference type="SUPFAM" id="SSF51230">
    <property type="entry name" value="Single hybrid motif"/>
    <property type="match status" value="1"/>
</dbReference>
<dbReference type="Pfam" id="PF00364">
    <property type="entry name" value="Biotin_lipoyl"/>
    <property type="match status" value="1"/>
</dbReference>
<keyword evidence="1" id="KW-0732">Signal</keyword>